<accession>A0ABV1PIF3</accession>
<evidence type="ECO:0000313" key="1">
    <source>
        <dbReference type="EMBL" id="MER0124616.1"/>
    </source>
</evidence>
<comment type="caution">
    <text evidence="1">The sequence shown here is derived from an EMBL/GenBank/DDBJ whole genome shotgun (WGS) entry which is preliminary data.</text>
</comment>
<evidence type="ECO:0000313" key="2">
    <source>
        <dbReference type="Proteomes" id="UP001447374"/>
    </source>
</evidence>
<dbReference type="RefSeq" id="WP_051390638.1">
    <property type="nucleotide sequence ID" value="NZ_CP119084.1"/>
</dbReference>
<reference evidence="1 2" key="1">
    <citation type="submission" date="2024-06" db="EMBL/GenBank/DDBJ databases">
        <title>Fanconibacter daqui strain Q02 whole shotgun sequencing project.</title>
        <authorList>
            <person name="Rodrigues J.W.A."/>
            <person name="Viana L.C."/>
            <person name="Vieira E.C."/>
            <person name="Souza F.O.L."/>
            <person name="Alegria O.C."/>
            <person name="Patroca S."/>
            <person name="Cruz A.C.R."/>
            <person name="Nunes A.R.C."/>
        </authorList>
    </citation>
    <scope>NUCLEOTIDE SEQUENCE [LARGE SCALE GENOMIC DNA]</scope>
    <source>
        <strain evidence="1 2">Q02</strain>
    </source>
</reference>
<dbReference type="Proteomes" id="UP001447374">
    <property type="component" value="Unassembled WGS sequence"/>
</dbReference>
<keyword evidence="2" id="KW-1185">Reference proteome</keyword>
<dbReference type="EMBL" id="JBEHGX010000001">
    <property type="protein sequence ID" value="MER0124616.1"/>
    <property type="molecule type" value="Genomic_DNA"/>
</dbReference>
<proteinExistence type="predicted"/>
<name>A0ABV1PIF3_9ENTR</name>
<protein>
    <submittedName>
        <fullName evidence="1">Cytoplasmic protein</fullName>
    </submittedName>
</protein>
<gene>
    <name evidence="1" type="ORF">ABQG75_02500</name>
</gene>
<sequence length="427" mass="48048">MTAAADIFRYTDVNSCKTFGCRNFGVLNSPSYAQRGENILCQACGFHFPVISAAAFNAFKAQTNRGYHGVVWACPYCGKRDGLARNGYAGNGQQRVRCAGCRKTFVFYERLRVAPHLSQLADMIRAGQPLHERPGFSPKATGRDLQQLAFTARVSPFLARPFTLEATFATATFSINFNGSPNRLYVIVTVEKKSDRVIALTTNYALRSAPIPFEYRYSANEEELLVSQEPVARIFAKDRLMGRRALFFDARYGAARLKSNDAGAIVKPVLAAYRHFEIVKSLTQNAVLYVQHYIEHECFLYGGCLMANRDDVTSGHCHIAFVHEKGTRAPQRPFRSDIVTSSIIWNDVWRCFSQPDYQMAVCSLTGPQRISELREATLQPAHRFIDFIHRHPFYPQLLRLSPANVGAVLEFLATDYNCGVLKPEARR</sequence>
<organism evidence="1 2">
    <name type="scientific">Franconibacter daqui</name>
    <dbReference type="NCBI Taxonomy" id="2047724"/>
    <lineage>
        <taxon>Bacteria</taxon>
        <taxon>Pseudomonadati</taxon>
        <taxon>Pseudomonadota</taxon>
        <taxon>Gammaproteobacteria</taxon>
        <taxon>Enterobacterales</taxon>
        <taxon>Enterobacteriaceae</taxon>
        <taxon>Franconibacter</taxon>
    </lineage>
</organism>